<dbReference type="Proteomes" id="UP000224634">
    <property type="component" value="Unassembled WGS sequence"/>
</dbReference>
<evidence type="ECO:0000256" key="1">
    <source>
        <dbReference type="SAM" id="MobiDB-lite"/>
    </source>
</evidence>
<feature type="compositionally biased region" description="Basic residues" evidence="1">
    <location>
        <begin position="161"/>
        <end position="172"/>
    </location>
</feature>
<dbReference type="OrthoDB" id="5372734at2759"/>
<proteinExistence type="predicted"/>
<feature type="compositionally biased region" description="Acidic residues" evidence="1">
    <location>
        <begin position="177"/>
        <end position="191"/>
    </location>
</feature>
<organism evidence="2 3">
    <name type="scientific">Polytolypa hystricis (strain UAMH7299)</name>
    <dbReference type="NCBI Taxonomy" id="1447883"/>
    <lineage>
        <taxon>Eukaryota</taxon>
        <taxon>Fungi</taxon>
        <taxon>Dikarya</taxon>
        <taxon>Ascomycota</taxon>
        <taxon>Pezizomycotina</taxon>
        <taxon>Eurotiomycetes</taxon>
        <taxon>Eurotiomycetidae</taxon>
        <taxon>Onygenales</taxon>
        <taxon>Onygenales incertae sedis</taxon>
        <taxon>Polytolypa</taxon>
    </lineage>
</organism>
<feature type="compositionally biased region" description="Basic residues" evidence="1">
    <location>
        <begin position="359"/>
        <end position="369"/>
    </location>
</feature>
<protein>
    <submittedName>
        <fullName evidence="2">Uncharacterized protein</fullName>
    </submittedName>
</protein>
<dbReference type="EMBL" id="PDNA01000071">
    <property type="protein sequence ID" value="PGH16751.1"/>
    <property type="molecule type" value="Genomic_DNA"/>
</dbReference>
<name>A0A2B7Y6T6_POLH7</name>
<feature type="compositionally biased region" description="Basic and acidic residues" evidence="1">
    <location>
        <begin position="143"/>
        <end position="152"/>
    </location>
</feature>
<feature type="region of interest" description="Disordered" evidence="1">
    <location>
        <begin position="65"/>
        <end position="99"/>
    </location>
</feature>
<evidence type="ECO:0000313" key="2">
    <source>
        <dbReference type="EMBL" id="PGH16751.1"/>
    </source>
</evidence>
<sequence>MSDDDDYYDDEFDDYDVEYIWVEEGERELADDLAEGALNTPVFQDTIAFNTMEYESDWEYYTDDYYDDDPTVLNRPDDTSPEENSKNAGRGKKHLDELPSINVSSFRGVMWRSPNVDQEDIEPYEPGKGEKVALLKNWREIFKDSAPKKDPQSLKLQSGQKPKRGRGLPKKKKVDESEVQEEGSGGEEGIEMLEPLQQQQKSFTPPPTSIPGSQKPTQNDRRPASRRQLAASKLKGVISAEDILESDTESPIIDANYDAADETNDIPDSEPVPVDWAASQRSLRKTRRRQPPTTTTTTSEDRESAPLPRRKRKASSSLDSDYEGDAATGSKSKTRAKRVATEKNNTEAKANGASESSRTTRRSTRKRNT</sequence>
<keyword evidence="3" id="KW-1185">Reference proteome</keyword>
<comment type="caution">
    <text evidence="2">The sequence shown here is derived from an EMBL/GenBank/DDBJ whole genome shotgun (WGS) entry which is preliminary data.</text>
</comment>
<dbReference type="AlphaFoldDB" id="A0A2B7Y6T6"/>
<feature type="region of interest" description="Disordered" evidence="1">
    <location>
        <begin position="143"/>
        <end position="369"/>
    </location>
</feature>
<gene>
    <name evidence="2" type="ORF">AJ80_05066</name>
</gene>
<reference evidence="2 3" key="1">
    <citation type="submission" date="2017-10" db="EMBL/GenBank/DDBJ databases">
        <title>Comparative genomics in systemic dimorphic fungi from Ajellomycetaceae.</title>
        <authorList>
            <person name="Munoz J.F."/>
            <person name="Mcewen J.G."/>
            <person name="Clay O.K."/>
            <person name="Cuomo C.A."/>
        </authorList>
    </citation>
    <scope>NUCLEOTIDE SEQUENCE [LARGE SCALE GENOMIC DNA]</scope>
    <source>
        <strain evidence="2 3">UAMH7299</strain>
    </source>
</reference>
<evidence type="ECO:0000313" key="3">
    <source>
        <dbReference type="Proteomes" id="UP000224634"/>
    </source>
</evidence>
<feature type="compositionally biased region" description="Acidic residues" evidence="1">
    <location>
        <begin position="259"/>
        <end position="268"/>
    </location>
</feature>
<accession>A0A2B7Y6T6</accession>
<dbReference type="STRING" id="1447883.A0A2B7Y6T6"/>